<comment type="similarity">
    <text evidence="2">Belongs to the SusD family.</text>
</comment>
<dbReference type="SUPFAM" id="SSF49478">
    <property type="entry name" value="Cna protein B-type domain"/>
    <property type="match status" value="1"/>
</dbReference>
<evidence type="ECO:0000313" key="8">
    <source>
        <dbReference type="EMBL" id="SEK69889.1"/>
    </source>
</evidence>
<protein>
    <submittedName>
        <fullName evidence="8">Starch-binding associating with outer membrane</fullName>
    </submittedName>
</protein>
<keyword evidence="5" id="KW-0998">Cell outer membrane</keyword>
<evidence type="ECO:0000256" key="1">
    <source>
        <dbReference type="ARBA" id="ARBA00004442"/>
    </source>
</evidence>
<dbReference type="Gene3D" id="1.25.40.390">
    <property type="match status" value="2"/>
</dbReference>
<accession>A0A1H7J582</accession>
<dbReference type="Pfam" id="PF07980">
    <property type="entry name" value="SusD_RagB"/>
    <property type="match status" value="1"/>
</dbReference>
<dbReference type="InterPro" id="IPR013783">
    <property type="entry name" value="Ig-like_fold"/>
</dbReference>
<evidence type="ECO:0000256" key="3">
    <source>
        <dbReference type="ARBA" id="ARBA00022729"/>
    </source>
</evidence>
<feature type="domain" description="RagB/SusD" evidence="6">
    <location>
        <begin position="429"/>
        <end position="506"/>
    </location>
</feature>
<proteinExistence type="inferred from homology"/>
<dbReference type="InterPro" id="IPR033985">
    <property type="entry name" value="SusD-like_N"/>
</dbReference>
<organism evidence="8 9">
    <name type="scientific">Chitinophaga rupis</name>
    <dbReference type="NCBI Taxonomy" id="573321"/>
    <lineage>
        <taxon>Bacteria</taxon>
        <taxon>Pseudomonadati</taxon>
        <taxon>Bacteroidota</taxon>
        <taxon>Chitinophagia</taxon>
        <taxon>Chitinophagales</taxon>
        <taxon>Chitinophagaceae</taxon>
        <taxon>Chitinophaga</taxon>
    </lineage>
</organism>
<reference evidence="8 9" key="1">
    <citation type="submission" date="2016-10" db="EMBL/GenBank/DDBJ databases">
        <authorList>
            <person name="de Groot N.N."/>
        </authorList>
    </citation>
    <scope>NUCLEOTIDE SEQUENCE [LARGE SCALE GENOMIC DNA]</scope>
    <source>
        <strain evidence="8 9">DSM 21039</strain>
    </source>
</reference>
<name>A0A1H7J582_9BACT</name>
<dbReference type="PROSITE" id="PS51257">
    <property type="entry name" value="PROKAR_LIPOPROTEIN"/>
    <property type="match status" value="1"/>
</dbReference>
<dbReference type="STRING" id="573321.SAMN04488505_101720"/>
<gene>
    <name evidence="8" type="ORF">SAMN04488505_101720</name>
</gene>
<dbReference type="SUPFAM" id="SSF48452">
    <property type="entry name" value="TPR-like"/>
    <property type="match status" value="1"/>
</dbReference>
<dbReference type="Gene3D" id="2.60.40.10">
    <property type="entry name" value="Immunoglobulins"/>
    <property type="match status" value="1"/>
</dbReference>
<dbReference type="OrthoDB" id="611136at2"/>
<dbReference type="Proteomes" id="UP000198984">
    <property type="component" value="Unassembled WGS sequence"/>
</dbReference>
<evidence type="ECO:0000259" key="6">
    <source>
        <dbReference type="Pfam" id="PF07980"/>
    </source>
</evidence>
<dbReference type="AlphaFoldDB" id="A0A1H7J582"/>
<dbReference type="Pfam" id="PF14322">
    <property type="entry name" value="SusD-like_3"/>
    <property type="match status" value="1"/>
</dbReference>
<evidence type="ECO:0000256" key="4">
    <source>
        <dbReference type="ARBA" id="ARBA00023136"/>
    </source>
</evidence>
<dbReference type="GO" id="GO:0009279">
    <property type="term" value="C:cell outer membrane"/>
    <property type="evidence" value="ECO:0007669"/>
    <property type="project" value="UniProtKB-SubCell"/>
</dbReference>
<evidence type="ECO:0000256" key="5">
    <source>
        <dbReference type="ARBA" id="ARBA00023237"/>
    </source>
</evidence>
<dbReference type="InterPro" id="IPR011990">
    <property type="entry name" value="TPR-like_helical_dom_sf"/>
</dbReference>
<comment type="subcellular location">
    <subcellularLocation>
        <location evidence="1">Cell outer membrane</location>
    </subcellularLocation>
</comment>
<evidence type="ECO:0000259" key="7">
    <source>
        <dbReference type="Pfam" id="PF14322"/>
    </source>
</evidence>
<dbReference type="RefSeq" id="WP_089906765.1">
    <property type="nucleotide sequence ID" value="NZ_FOBB01000001.1"/>
</dbReference>
<evidence type="ECO:0000313" key="9">
    <source>
        <dbReference type="Proteomes" id="UP000198984"/>
    </source>
</evidence>
<keyword evidence="3" id="KW-0732">Signal</keyword>
<keyword evidence="9" id="KW-1185">Reference proteome</keyword>
<keyword evidence="4" id="KW-0472">Membrane</keyword>
<feature type="domain" description="SusD-like N-terminal" evidence="7">
    <location>
        <begin position="204"/>
        <end position="364"/>
    </location>
</feature>
<dbReference type="EMBL" id="FOBB01000001">
    <property type="protein sequence ID" value="SEK69889.1"/>
    <property type="molecule type" value="Genomic_DNA"/>
</dbReference>
<evidence type="ECO:0000256" key="2">
    <source>
        <dbReference type="ARBA" id="ARBA00006275"/>
    </source>
</evidence>
<sequence>MKKIALYAFSLAALSACSKNDDKPQPTPEQDKQSLEVQVYNTLTWSVDKPAGAPATNATVKLFKTKAAFNSSTAAYTQTTDANGKASFASIDTGQYFIVATSTDGSNILGAKQVNGVYVGYVADSLYQTTAEIANSPVNKYAAPGNFRLEDLNMDGIVNDNDVTELPAQSIHIAAKSSNSKRILIGKLDNRPIGFNSKTEVATALQNSITSLNGFHEVQVTLDAVYTDDAACGSMGPDWCSIDAYTGMTAANSTALLLWQKGYSIISQLNKVINYTNAVSDMQAAEKELAIAQAKGVKAYVYFQLTSYFGNVPMQNDLALPTNVNRPGTDDIRTYIDTLLTAAASKLGSNTDIISAAACKAIQAKLALDADDFVNAKTYSSAVIANTAYALVDTPLIFTQTGNKELLWNTSNTLTSSWVKSVFTRGTFLPELRLTEMYLINAEANLRLGVMNDAVPSLNKVRQREKLADLSNTISPDNFRAELMTAWKRNMRTEGNRLLSLRRWDTDVTVLAPLGYQKYNQLLPIPISVLQTYPNLYQNVGY</sequence>
<dbReference type="InterPro" id="IPR012944">
    <property type="entry name" value="SusD_RagB_dom"/>
</dbReference>